<dbReference type="Pfam" id="PF08240">
    <property type="entry name" value="ADH_N"/>
    <property type="match status" value="1"/>
</dbReference>
<dbReference type="Proteomes" id="UP001185755">
    <property type="component" value="Unassembled WGS sequence"/>
</dbReference>
<evidence type="ECO:0000259" key="2">
    <source>
        <dbReference type="SMART" id="SM00829"/>
    </source>
</evidence>
<dbReference type="EC" id="1.-.-.-" evidence="3"/>
<dbReference type="Gene3D" id="3.90.180.10">
    <property type="entry name" value="Medium-chain alcohol dehydrogenases, catalytic domain"/>
    <property type="match status" value="1"/>
</dbReference>
<comment type="caution">
    <text evidence="3">The sequence shown here is derived from an EMBL/GenBank/DDBJ whole genome shotgun (WGS) entry which is preliminary data.</text>
</comment>
<organism evidence="3 4">
    <name type="scientific">Rhodococcoides yunnanense</name>
    <dbReference type="NCBI Taxonomy" id="278209"/>
    <lineage>
        <taxon>Bacteria</taxon>
        <taxon>Bacillati</taxon>
        <taxon>Actinomycetota</taxon>
        <taxon>Actinomycetes</taxon>
        <taxon>Mycobacteriales</taxon>
        <taxon>Nocardiaceae</taxon>
        <taxon>Rhodococcoides</taxon>
    </lineage>
</organism>
<dbReference type="GO" id="GO:0016491">
    <property type="term" value="F:oxidoreductase activity"/>
    <property type="evidence" value="ECO:0007669"/>
    <property type="project" value="UniProtKB-KW"/>
</dbReference>
<reference evidence="3 4" key="1">
    <citation type="submission" date="2023-10" db="EMBL/GenBank/DDBJ databases">
        <title>Development of a sustainable strategy for remediation of hydrocarbon-contaminated territories based on the waste exchange concept.</title>
        <authorList>
            <person name="Krivoruchko A."/>
        </authorList>
    </citation>
    <scope>NUCLEOTIDE SEQUENCE [LARGE SCALE GENOMIC DNA]</scope>
    <source>
        <strain evidence="3 4">IEGM 1323</strain>
    </source>
</reference>
<dbReference type="EMBL" id="JAWLJX010000016">
    <property type="protein sequence ID" value="MDV6264601.1"/>
    <property type="molecule type" value="Genomic_DNA"/>
</dbReference>
<proteinExistence type="predicted"/>
<dbReference type="InterPro" id="IPR051603">
    <property type="entry name" value="Zinc-ADH_QOR/CCCR"/>
</dbReference>
<dbReference type="RefSeq" id="WP_317566625.1">
    <property type="nucleotide sequence ID" value="NZ_JAWLJX010000016.1"/>
</dbReference>
<sequence>MRTITFETYGDPSVLHLADADTPTPSPTQVRVAIRRIGINPFDIKLRSGALQQFHTIELPTVPGSEIAGVIDAIGTDVTDLTVGDTVFGWSDTGAYADYALATNVIRTPIAMTWERAASLPVAGEAALRALRMLDVQRGNTLLIHGVAGNVGTIAARIALARGITVVGTARQANHRMLREIGVTPENSGHGWVEAVKAAAPSGITAILDTTGGGFLPESIDLMRGPDRIVTLADPAAYPLGVRFAAGGPDDLTADVLDELSTLSASLVLPDPRIFELDDAAAAHAAIETGGFRGKTLLTTE</sequence>
<dbReference type="InterPro" id="IPR020843">
    <property type="entry name" value="ER"/>
</dbReference>
<keyword evidence="3" id="KW-0560">Oxidoreductase</keyword>
<dbReference type="InterPro" id="IPR013154">
    <property type="entry name" value="ADH-like_N"/>
</dbReference>
<accession>A0ABU4BK81</accession>
<dbReference type="Gene3D" id="3.40.50.720">
    <property type="entry name" value="NAD(P)-binding Rossmann-like Domain"/>
    <property type="match status" value="1"/>
</dbReference>
<dbReference type="InterPro" id="IPR011032">
    <property type="entry name" value="GroES-like_sf"/>
</dbReference>
<dbReference type="SMART" id="SM00829">
    <property type="entry name" value="PKS_ER"/>
    <property type="match status" value="1"/>
</dbReference>
<dbReference type="SUPFAM" id="SSF50129">
    <property type="entry name" value="GroES-like"/>
    <property type="match status" value="1"/>
</dbReference>
<keyword evidence="4" id="KW-1185">Reference proteome</keyword>
<evidence type="ECO:0000256" key="1">
    <source>
        <dbReference type="ARBA" id="ARBA00022857"/>
    </source>
</evidence>
<feature type="domain" description="Enoyl reductase (ER)" evidence="2">
    <location>
        <begin position="10"/>
        <end position="298"/>
    </location>
</feature>
<dbReference type="InterPro" id="IPR036291">
    <property type="entry name" value="NAD(P)-bd_dom_sf"/>
</dbReference>
<gene>
    <name evidence="3" type="ORF">R3P96_24960</name>
</gene>
<name>A0ABU4BK81_9NOCA</name>
<evidence type="ECO:0000313" key="4">
    <source>
        <dbReference type="Proteomes" id="UP001185755"/>
    </source>
</evidence>
<dbReference type="PANTHER" id="PTHR44154">
    <property type="entry name" value="QUINONE OXIDOREDUCTASE"/>
    <property type="match status" value="1"/>
</dbReference>
<dbReference type="CDD" id="cd05289">
    <property type="entry name" value="MDR_like_2"/>
    <property type="match status" value="1"/>
</dbReference>
<keyword evidence="1" id="KW-0521">NADP</keyword>
<dbReference type="PANTHER" id="PTHR44154:SF1">
    <property type="entry name" value="QUINONE OXIDOREDUCTASE"/>
    <property type="match status" value="1"/>
</dbReference>
<evidence type="ECO:0000313" key="3">
    <source>
        <dbReference type="EMBL" id="MDV6264601.1"/>
    </source>
</evidence>
<dbReference type="SUPFAM" id="SSF51735">
    <property type="entry name" value="NAD(P)-binding Rossmann-fold domains"/>
    <property type="match status" value="1"/>
</dbReference>
<protein>
    <submittedName>
        <fullName evidence="3">NADP-dependent oxidoreductase</fullName>
        <ecNumber evidence="3">1.-.-.-</ecNumber>
    </submittedName>
</protein>